<dbReference type="PANTHER" id="PTHR35186:SF4">
    <property type="entry name" value="PRION-INHIBITION AND PROPAGATION HELO DOMAIN-CONTAINING PROTEIN"/>
    <property type="match status" value="1"/>
</dbReference>
<dbReference type="RefSeq" id="XP_007826832.1">
    <property type="nucleotide sequence ID" value="XM_007828641.1"/>
</dbReference>
<accession>W3XLA5</accession>
<evidence type="ECO:0000313" key="3">
    <source>
        <dbReference type="Proteomes" id="UP000030651"/>
    </source>
</evidence>
<name>W3XLA5_PESFW</name>
<evidence type="ECO:0000313" key="2">
    <source>
        <dbReference type="EMBL" id="ETS86232.1"/>
    </source>
</evidence>
<dbReference type="OMA" id="PRMINTT"/>
<sequence length="583" mass="65760">MSGFEVAGIVLGVLPLAINTINSYRTTLSSIKTAQNDLNWLRRDLETEQVRLQNTCELLLHDLVPLSMVDTMLKDPFGADWAKYDDKLRERLWLSWGTFQAQVQLLSTAATELEKKLCVERNGAIRLNDYKKILRELRHKTSFTLKKGDYEALLSKIKSSNTVLHGLAQQDINMKSNRQHRSQARVIKLLRGLSESIFNAMRSAVTCDCADAHKIGIELATRHAVLLPDDEEEEVAAKFLYNVAIDSVKAPTEWNRAKLQLDKSTPVPEIIAALPDPVFMAPEKKRKKVAWRAVISSFESQPQTVPVQIQMKTSETISTLRVDSPCQSQATSLISNLCKVFHGKRKALSQSESYGHISTGQRCFRLSPPVEEPSKFSHTVTLRDILSGLTGLSEKTIVPFGYEERLQLALTLSNSVLHTYNTPWLAKMLTLDDISFLWGAEAQIHQEWWKNPYRPFVTQAIPLSSWEASFIRVVDCPRMINTTILSLGALLVQIITGSVEESLELPTTMKMEDFYARRESASRLEAKVIENGGPNYAEAVSWCFDHAIGPSGFQNEKFCQEFYEVVIAKLEEDAALLEEQSRL</sequence>
<dbReference type="GeneID" id="19265073"/>
<dbReference type="PANTHER" id="PTHR35186">
    <property type="entry name" value="ANK_REP_REGION DOMAIN-CONTAINING PROTEIN"/>
    <property type="match status" value="1"/>
</dbReference>
<keyword evidence="3" id="KW-1185">Reference proteome</keyword>
<dbReference type="Pfam" id="PF24476">
    <property type="entry name" value="DUF7580"/>
    <property type="match status" value="1"/>
</dbReference>
<proteinExistence type="predicted"/>
<reference evidence="3" key="1">
    <citation type="journal article" date="2015" name="BMC Genomics">
        <title>Genomic and transcriptomic analysis of the endophytic fungus Pestalotiopsis fici reveals its lifestyle and high potential for synthesis of natural products.</title>
        <authorList>
            <person name="Wang X."/>
            <person name="Zhang X."/>
            <person name="Liu L."/>
            <person name="Xiang M."/>
            <person name="Wang W."/>
            <person name="Sun X."/>
            <person name="Che Y."/>
            <person name="Guo L."/>
            <person name="Liu G."/>
            <person name="Guo L."/>
            <person name="Wang C."/>
            <person name="Yin W.B."/>
            <person name="Stadler M."/>
            <person name="Zhang X."/>
            <person name="Liu X."/>
        </authorList>
    </citation>
    <scope>NUCLEOTIDE SEQUENCE [LARGE SCALE GENOMIC DNA]</scope>
    <source>
        <strain evidence="3">W106-1 / CGMCC3.15140</strain>
    </source>
</reference>
<dbReference type="AlphaFoldDB" id="W3XLA5"/>
<dbReference type="eggNOG" id="ENOG502SNN1">
    <property type="taxonomic scope" value="Eukaryota"/>
</dbReference>
<feature type="domain" description="DUF7580" evidence="1">
    <location>
        <begin position="194"/>
        <end position="573"/>
    </location>
</feature>
<dbReference type="InterPro" id="IPR056002">
    <property type="entry name" value="DUF7580"/>
</dbReference>
<dbReference type="HOGENOM" id="CLU_026305_3_0_1"/>
<evidence type="ECO:0000259" key="1">
    <source>
        <dbReference type="Pfam" id="PF24476"/>
    </source>
</evidence>
<dbReference type="InParanoid" id="W3XLA5"/>
<dbReference type="KEGG" id="pfy:PFICI_00060"/>
<dbReference type="STRING" id="1229662.W3XLA5"/>
<gene>
    <name evidence="2" type="ORF">PFICI_00060</name>
</gene>
<organism evidence="2 3">
    <name type="scientific">Pestalotiopsis fici (strain W106-1 / CGMCC3.15140)</name>
    <dbReference type="NCBI Taxonomy" id="1229662"/>
    <lineage>
        <taxon>Eukaryota</taxon>
        <taxon>Fungi</taxon>
        <taxon>Dikarya</taxon>
        <taxon>Ascomycota</taxon>
        <taxon>Pezizomycotina</taxon>
        <taxon>Sordariomycetes</taxon>
        <taxon>Xylariomycetidae</taxon>
        <taxon>Amphisphaeriales</taxon>
        <taxon>Sporocadaceae</taxon>
        <taxon>Pestalotiopsis</taxon>
    </lineage>
</organism>
<dbReference type="OrthoDB" id="3565018at2759"/>
<dbReference type="EMBL" id="KI912109">
    <property type="protein sequence ID" value="ETS86232.1"/>
    <property type="molecule type" value="Genomic_DNA"/>
</dbReference>
<protein>
    <recommendedName>
        <fullName evidence="1">DUF7580 domain-containing protein</fullName>
    </recommendedName>
</protein>
<dbReference type="Proteomes" id="UP000030651">
    <property type="component" value="Unassembled WGS sequence"/>
</dbReference>